<dbReference type="InterPro" id="IPR014284">
    <property type="entry name" value="RNA_pol_sigma-70_dom"/>
</dbReference>
<keyword evidence="4" id="KW-0804">Transcription</keyword>
<dbReference type="PANTHER" id="PTHR47756:SF2">
    <property type="entry name" value="BLL6612 PROTEIN"/>
    <property type="match status" value="1"/>
</dbReference>
<dbReference type="InterPro" id="IPR036388">
    <property type="entry name" value="WH-like_DNA-bd_sf"/>
</dbReference>
<dbReference type="SUPFAM" id="SSF88659">
    <property type="entry name" value="Sigma3 and sigma4 domains of RNA polymerase sigma factors"/>
    <property type="match status" value="1"/>
</dbReference>
<dbReference type="Pfam" id="PF08281">
    <property type="entry name" value="Sigma70_r4_2"/>
    <property type="match status" value="1"/>
</dbReference>
<protein>
    <submittedName>
        <fullName evidence="9">Sigma-70 family RNA polymerase sigma factor</fullName>
    </submittedName>
</protein>
<gene>
    <name evidence="9" type="ORF">ABN611_19380</name>
</gene>
<feature type="domain" description="DUF6596" evidence="8">
    <location>
        <begin position="184"/>
        <end position="283"/>
    </location>
</feature>
<organism evidence="9">
    <name type="scientific">Kribbella sp. HUAS MG21</name>
    <dbReference type="NCBI Taxonomy" id="3160966"/>
    <lineage>
        <taxon>Bacteria</taxon>
        <taxon>Bacillati</taxon>
        <taxon>Actinomycetota</taxon>
        <taxon>Actinomycetes</taxon>
        <taxon>Propionibacteriales</taxon>
        <taxon>Kribbellaceae</taxon>
        <taxon>Kribbella</taxon>
    </lineage>
</organism>
<dbReference type="NCBIfam" id="TIGR02937">
    <property type="entry name" value="sigma70-ECF"/>
    <property type="match status" value="1"/>
</dbReference>
<comment type="similarity">
    <text evidence="1">Belongs to the sigma-70 factor family. ECF subfamily.</text>
</comment>
<evidence type="ECO:0000256" key="3">
    <source>
        <dbReference type="ARBA" id="ARBA00023082"/>
    </source>
</evidence>
<reference evidence="9" key="1">
    <citation type="submission" date="2024-06" db="EMBL/GenBank/DDBJ databases">
        <title>Kribbella sp. strain HUAS MG21 genome sequences.</title>
        <authorList>
            <person name="Mo P."/>
        </authorList>
    </citation>
    <scope>NUCLEOTIDE SEQUENCE</scope>
    <source>
        <strain evidence="9">HUAS MG21</strain>
    </source>
</reference>
<dbReference type="GO" id="GO:0006352">
    <property type="term" value="P:DNA-templated transcription initiation"/>
    <property type="evidence" value="ECO:0007669"/>
    <property type="project" value="InterPro"/>
</dbReference>
<dbReference type="PANTHER" id="PTHR47756">
    <property type="entry name" value="BLL6612 PROTEIN-RELATED"/>
    <property type="match status" value="1"/>
</dbReference>
<dbReference type="GO" id="GO:0003677">
    <property type="term" value="F:DNA binding"/>
    <property type="evidence" value="ECO:0007669"/>
    <property type="project" value="InterPro"/>
</dbReference>
<evidence type="ECO:0000256" key="2">
    <source>
        <dbReference type="ARBA" id="ARBA00023015"/>
    </source>
</evidence>
<evidence type="ECO:0000256" key="4">
    <source>
        <dbReference type="ARBA" id="ARBA00023163"/>
    </source>
</evidence>
<dbReference type="Pfam" id="PF20239">
    <property type="entry name" value="DUF6596"/>
    <property type="match status" value="1"/>
</dbReference>
<sequence length="423" mass="46468">MTEPAEDIRTEDLLRELAPRVLAAVTRRFGRFDLAEDAVQEALLAAVTGWAADGVPPNPAAWLTTVAVRRMTDMLRSEQARRRREHLDATRSLPESLLGDENTTTADQDDTLVILFLCCHPDVQPASQLTLTLRAVGGLTTAEIARALLVPEATVGQRVSRAKQRISQSGARFRLPEPAERRQRLDVVMQVLYLIFNEGYTASSGTTLQRVELAAEAIRLTRMLREKLPAEPEVGGLLALMLLTHARRHARTGPTGDLIPLAEQDRTRWDRDLIAEGIALLEEVLPRRHPGPYQLQAAIAAVHAEAERFEDTDWAQIVALYDVLVRMSADPMVRLNSAVAVAMHRGPAAGLALLDGLATDPALAGHHRLAAVRAHLLEQSGAVEAARDAYLAAAKLTISAPEQRYLRSRAARLGMREQPQAFE</sequence>
<feature type="compositionally biased region" description="Basic and acidic residues" evidence="5">
    <location>
        <begin position="77"/>
        <end position="89"/>
    </location>
</feature>
<evidence type="ECO:0000259" key="6">
    <source>
        <dbReference type="Pfam" id="PF04542"/>
    </source>
</evidence>
<evidence type="ECO:0000259" key="8">
    <source>
        <dbReference type="Pfam" id="PF20239"/>
    </source>
</evidence>
<feature type="domain" description="RNA polymerase sigma factor 70 region 4 type 2" evidence="7">
    <location>
        <begin position="131"/>
        <end position="166"/>
    </location>
</feature>
<feature type="domain" description="RNA polymerase sigma-70 region 2" evidence="6">
    <location>
        <begin position="13"/>
        <end position="79"/>
    </location>
</feature>
<dbReference type="Pfam" id="PF04542">
    <property type="entry name" value="Sigma70_r2"/>
    <property type="match status" value="1"/>
</dbReference>
<evidence type="ECO:0000256" key="5">
    <source>
        <dbReference type="SAM" id="MobiDB-lite"/>
    </source>
</evidence>
<name>A0AAU7TP25_9ACTN</name>
<dbReference type="Gene3D" id="1.10.1740.10">
    <property type="match status" value="1"/>
</dbReference>
<evidence type="ECO:0000259" key="7">
    <source>
        <dbReference type="Pfam" id="PF08281"/>
    </source>
</evidence>
<evidence type="ECO:0000313" key="9">
    <source>
        <dbReference type="EMBL" id="XBV28549.1"/>
    </source>
</evidence>
<feature type="region of interest" description="Disordered" evidence="5">
    <location>
        <begin position="77"/>
        <end position="103"/>
    </location>
</feature>
<dbReference type="InterPro" id="IPR013249">
    <property type="entry name" value="RNA_pol_sigma70_r4_t2"/>
</dbReference>
<accession>A0AAU7TP25</accession>
<proteinExistence type="inferred from homology"/>
<dbReference type="EMBL" id="CP158165">
    <property type="protein sequence ID" value="XBV28549.1"/>
    <property type="molecule type" value="Genomic_DNA"/>
</dbReference>
<dbReference type="InterPro" id="IPR046531">
    <property type="entry name" value="DUF6596"/>
</dbReference>
<dbReference type="GO" id="GO:0016987">
    <property type="term" value="F:sigma factor activity"/>
    <property type="evidence" value="ECO:0007669"/>
    <property type="project" value="UniProtKB-KW"/>
</dbReference>
<keyword evidence="2" id="KW-0805">Transcription regulation</keyword>
<dbReference type="InterPro" id="IPR013324">
    <property type="entry name" value="RNA_pol_sigma_r3/r4-like"/>
</dbReference>
<keyword evidence="3" id="KW-0731">Sigma factor</keyword>
<dbReference type="RefSeq" id="WP_350281301.1">
    <property type="nucleotide sequence ID" value="NZ_CP158165.1"/>
</dbReference>
<dbReference type="InterPro" id="IPR013325">
    <property type="entry name" value="RNA_pol_sigma_r2"/>
</dbReference>
<evidence type="ECO:0000256" key="1">
    <source>
        <dbReference type="ARBA" id="ARBA00010641"/>
    </source>
</evidence>
<dbReference type="Gene3D" id="1.10.10.10">
    <property type="entry name" value="Winged helix-like DNA-binding domain superfamily/Winged helix DNA-binding domain"/>
    <property type="match status" value="1"/>
</dbReference>
<dbReference type="InterPro" id="IPR007627">
    <property type="entry name" value="RNA_pol_sigma70_r2"/>
</dbReference>
<dbReference type="AlphaFoldDB" id="A0AAU7TP25"/>
<dbReference type="SUPFAM" id="SSF88946">
    <property type="entry name" value="Sigma2 domain of RNA polymerase sigma factors"/>
    <property type="match status" value="1"/>
</dbReference>